<dbReference type="SUPFAM" id="SSF48403">
    <property type="entry name" value="Ankyrin repeat"/>
    <property type="match status" value="1"/>
</dbReference>
<gene>
    <name evidence="2" type="ORF">ELAC_2241</name>
</gene>
<dbReference type="Proteomes" id="UP000220251">
    <property type="component" value="Unassembled WGS sequence"/>
</dbReference>
<dbReference type="Gene3D" id="1.25.40.20">
    <property type="entry name" value="Ankyrin repeat-containing domain"/>
    <property type="match status" value="1"/>
</dbReference>
<dbReference type="AlphaFoldDB" id="A0A0H5DS58"/>
<accession>A0A0H5DS58</accession>
<proteinExistence type="predicted"/>
<name>A0A0H5DS58_9BACT</name>
<organism evidence="2 3">
    <name type="scientific">Estrella lausannensis</name>
    <dbReference type="NCBI Taxonomy" id="483423"/>
    <lineage>
        <taxon>Bacteria</taxon>
        <taxon>Pseudomonadati</taxon>
        <taxon>Chlamydiota</taxon>
        <taxon>Chlamydiia</taxon>
        <taxon>Parachlamydiales</taxon>
        <taxon>Candidatus Criblamydiaceae</taxon>
        <taxon>Estrella</taxon>
    </lineage>
</organism>
<evidence type="ECO:0000313" key="3">
    <source>
        <dbReference type="Proteomes" id="UP000220251"/>
    </source>
</evidence>
<keyword evidence="3" id="KW-1185">Reference proteome</keyword>
<dbReference type="InterPro" id="IPR036770">
    <property type="entry name" value="Ankyrin_rpt-contain_sf"/>
</dbReference>
<dbReference type="RefSeq" id="WP_143406509.1">
    <property type="nucleotide sequence ID" value="NZ_CWGJ01000028.1"/>
</dbReference>
<evidence type="ECO:0000313" key="2">
    <source>
        <dbReference type="EMBL" id="CRX39561.1"/>
    </source>
</evidence>
<dbReference type="OrthoDB" id="22636at2"/>
<feature type="region of interest" description="Disordered" evidence="1">
    <location>
        <begin position="646"/>
        <end position="668"/>
    </location>
</feature>
<reference evidence="3" key="1">
    <citation type="submission" date="2015-06" db="EMBL/GenBank/DDBJ databases">
        <authorList>
            <person name="Bertelli C."/>
        </authorList>
    </citation>
    <scope>NUCLEOTIDE SEQUENCE [LARGE SCALE GENOMIC DNA]</scope>
    <source>
        <strain evidence="3">CRIB-30</strain>
    </source>
</reference>
<sequence>MQPTGFTNNTSNYSPFNITLPARETKKRALERNLPDLQAANKKPRYYSLIIKTPLPLHPATGTTPLHIALQEMQYEDALAIMKKHSRLNVVELKTGWTPLHCLFCCAWTSEQFFSLFNSLLNGGCQPNVKTTSGKTFLDYLANSNSLSPDHYNEICKTIASKGYVFYDPKSDLPQFLLETAEAHFSVPIPTRVAIIKNYFNFIPMELKQQAAERLFRTVLQSSEFGSGEIAELTEGLLNAFGEDFNPAEALDEKEANLCFYALSNCYTGAEELARIIHILHQHGVSTKKCTSEGSVFECIIAFRNSFHFKKELIRHLMAYGIQCTITRSEDDSSPTHVAVIEYLIRHKLAGNEITEIMRLVTNQDWYREFLLMKLIANCYSVDLSWDDESGSVELSGARGSFKDFFRWLETDALEFYESKAQSSESADSFLQTIASQVSDPAQKTLRELDQTAWINLLRKAGGVLNHAFIQNSGDYTLTTLLEIQGLHAVVSSLKTDDPKANHMIGLLFRGAEVFFCNRGDDLTRRSGISRHVLSDEKMNTVFQQAHEGVHLYSFIREHFLERIQEVTGQNAPFIVDQKQQQASNCPVASFSSLELGLIVALLKEQMPLSDHNIVIEIARKIKKAHRSARRSKLIEEYRTFHAGDGANIPSQISSETDPFGAEDPMRM</sequence>
<protein>
    <submittedName>
        <fullName evidence="2">Uncharacterized protein</fullName>
    </submittedName>
</protein>
<dbReference type="EMBL" id="CWGJ01000028">
    <property type="protein sequence ID" value="CRX39561.1"/>
    <property type="molecule type" value="Genomic_DNA"/>
</dbReference>
<evidence type="ECO:0000256" key="1">
    <source>
        <dbReference type="SAM" id="MobiDB-lite"/>
    </source>
</evidence>